<gene>
    <name evidence="2" type="ORF">AV654_23085</name>
</gene>
<dbReference type="RefSeq" id="WP_063184186.1">
    <property type="nucleotide sequence ID" value="NZ_CP121215.1"/>
</dbReference>
<dbReference type="OrthoDB" id="2991134at2"/>
<keyword evidence="3" id="KW-1185">Reference proteome</keyword>
<organism evidence="2 3">
    <name type="scientific">Paenibacillus elgii</name>
    <dbReference type="NCBI Taxonomy" id="189691"/>
    <lineage>
        <taxon>Bacteria</taxon>
        <taxon>Bacillati</taxon>
        <taxon>Bacillota</taxon>
        <taxon>Bacilli</taxon>
        <taxon>Bacillales</taxon>
        <taxon>Paenibacillaceae</taxon>
        <taxon>Paenibacillus</taxon>
    </lineage>
</organism>
<reference evidence="3" key="1">
    <citation type="submission" date="2016-01" db="EMBL/GenBank/DDBJ databases">
        <title>Draft genome of Chromobacterium sp. F49.</title>
        <authorList>
            <person name="Hong K.W."/>
        </authorList>
    </citation>
    <scope>NUCLEOTIDE SEQUENCE [LARGE SCALE GENOMIC DNA]</scope>
    <source>
        <strain evidence="3">M63</strain>
    </source>
</reference>
<evidence type="ECO:0000313" key="3">
    <source>
        <dbReference type="Proteomes" id="UP000076563"/>
    </source>
</evidence>
<dbReference type="Proteomes" id="UP000076563">
    <property type="component" value="Unassembled WGS sequence"/>
</dbReference>
<dbReference type="EMBL" id="LQRA01000067">
    <property type="protein sequence ID" value="KZE76354.1"/>
    <property type="molecule type" value="Genomic_DNA"/>
</dbReference>
<comment type="caution">
    <text evidence="2">The sequence shown here is derived from an EMBL/GenBank/DDBJ whole genome shotgun (WGS) entry which is preliminary data.</text>
</comment>
<evidence type="ECO:0000259" key="1">
    <source>
        <dbReference type="Pfam" id="PF13280"/>
    </source>
</evidence>
<protein>
    <recommendedName>
        <fullName evidence="1">WYL domain-containing protein</fullName>
    </recommendedName>
</protein>
<name>A0A165QSC5_9BACL</name>
<sequence>MVPWKKYTGRTVEIIYGDRSGQFSKRRIVIRSVQPAFIRAYCMERGAVRCFAIDRILAVQPISSPKQTPSTSARQRELA</sequence>
<feature type="domain" description="WYL" evidence="1">
    <location>
        <begin position="9"/>
        <end position="60"/>
    </location>
</feature>
<evidence type="ECO:0000313" key="2">
    <source>
        <dbReference type="EMBL" id="KZE76354.1"/>
    </source>
</evidence>
<dbReference type="Pfam" id="PF13280">
    <property type="entry name" value="WYL"/>
    <property type="match status" value="1"/>
</dbReference>
<dbReference type="InterPro" id="IPR026881">
    <property type="entry name" value="WYL_dom"/>
</dbReference>
<proteinExistence type="predicted"/>
<dbReference type="AlphaFoldDB" id="A0A165QSC5"/>
<accession>A0A165QSC5</accession>